<dbReference type="EMBL" id="LIZX01000120">
    <property type="protein sequence ID" value="KPJ65385.1"/>
    <property type="molecule type" value="Genomic_DNA"/>
</dbReference>
<dbReference type="AlphaFoldDB" id="A0A0S7XTH9"/>
<dbReference type="InterPro" id="IPR015854">
    <property type="entry name" value="ABC_transpr_LolD-like"/>
</dbReference>
<dbReference type="GO" id="GO:0005886">
    <property type="term" value="C:plasma membrane"/>
    <property type="evidence" value="ECO:0007669"/>
    <property type="project" value="TreeGrafter"/>
</dbReference>
<evidence type="ECO:0000256" key="3">
    <source>
        <dbReference type="ARBA" id="ARBA00022840"/>
    </source>
</evidence>
<name>A0A0S7XTH9_UNCSA</name>
<dbReference type="CDD" id="cd03255">
    <property type="entry name" value="ABC_MJ0796_LolCDE_FtsE"/>
    <property type="match status" value="1"/>
</dbReference>
<keyword evidence="2" id="KW-0547">Nucleotide-binding</keyword>
<reference evidence="5 6" key="1">
    <citation type="journal article" date="2015" name="Microbiome">
        <title>Genomic resolution of linkages in carbon, nitrogen, and sulfur cycling among widespread estuary sediment bacteria.</title>
        <authorList>
            <person name="Baker B.J."/>
            <person name="Lazar C.S."/>
            <person name="Teske A.P."/>
            <person name="Dick G.J."/>
        </authorList>
    </citation>
    <scope>NUCLEOTIDE SEQUENCE [LARGE SCALE GENOMIC DNA]</scope>
    <source>
        <strain evidence="5">DG_54_3</strain>
    </source>
</reference>
<protein>
    <submittedName>
        <fullName evidence="5">Macrolide ABC transporter ATP-binding protein</fullName>
    </submittedName>
</protein>
<dbReference type="PANTHER" id="PTHR24220">
    <property type="entry name" value="IMPORT ATP-BINDING PROTEIN"/>
    <property type="match status" value="1"/>
</dbReference>
<dbReference type="InterPro" id="IPR027417">
    <property type="entry name" value="P-loop_NTPase"/>
</dbReference>
<accession>A0A0S7XTH9</accession>
<sequence>MIQMKAIKKIYSTGKVDVEALRGIDLDIDRNEFISIMGPSGSGKSTLMNIMGCLDTPTSGEYFLEGERVQTLTPNQLAEIRNQKVGFVFQNFNLLPYATAFENVEVPLIFKGVSLRKRRKRAEELLDKVGLKDRMDHKPTELSGGEMQRVSIARALANQPSIILADEPTGNLDSASGKEIVDLFEDLCKQGHTIVVITHDQEISGRTKRIIKLRDGIVVNGY</sequence>
<comment type="caution">
    <text evidence="5">The sequence shown here is derived from an EMBL/GenBank/DDBJ whole genome shotgun (WGS) entry which is preliminary data.</text>
</comment>
<dbReference type="InterPro" id="IPR003593">
    <property type="entry name" value="AAA+_ATPase"/>
</dbReference>
<dbReference type="InterPro" id="IPR003439">
    <property type="entry name" value="ABC_transporter-like_ATP-bd"/>
</dbReference>
<proteinExistence type="predicted"/>
<dbReference type="PATRIC" id="fig|1703775.3.peg.846"/>
<dbReference type="SMART" id="SM00382">
    <property type="entry name" value="AAA"/>
    <property type="match status" value="1"/>
</dbReference>
<dbReference type="PANTHER" id="PTHR24220:SF86">
    <property type="entry name" value="ABC TRANSPORTER ABCH.1"/>
    <property type="match status" value="1"/>
</dbReference>
<dbReference type="InterPro" id="IPR017911">
    <property type="entry name" value="MacB-like_ATP-bd"/>
</dbReference>
<dbReference type="Gene3D" id="3.40.50.300">
    <property type="entry name" value="P-loop containing nucleotide triphosphate hydrolases"/>
    <property type="match status" value="1"/>
</dbReference>
<evidence type="ECO:0000256" key="1">
    <source>
        <dbReference type="ARBA" id="ARBA00022448"/>
    </source>
</evidence>
<dbReference type="SUPFAM" id="SSF52540">
    <property type="entry name" value="P-loop containing nucleoside triphosphate hydrolases"/>
    <property type="match status" value="1"/>
</dbReference>
<dbReference type="GO" id="GO:0005524">
    <property type="term" value="F:ATP binding"/>
    <property type="evidence" value="ECO:0007669"/>
    <property type="project" value="UniProtKB-KW"/>
</dbReference>
<evidence type="ECO:0000313" key="5">
    <source>
        <dbReference type="EMBL" id="KPJ65385.1"/>
    </source>
</evidence>
<dbReference type="FunFam" id="3.40.50.300:FF:000032">
    <property type="entry name" value="Export ABC transporter ATP-binding protein"/>
    <property type="match status" value="1"/>
</dbReference>
<keyword evidence="3 5" id="KW-0067">ATP-binding</keyword>
<keyword evidence="1" id="KW-0813">Transport</keyword>
<feature type="domain" description="ABC transporter" evidence="4">
    <location>
        <begin position="2"/>
        <end position="222"/>
    </location>
</feature>
<dbReference type="Proteomes" id="UP000051861">
    <property type="component" value="Unassembled WGS sequence"/>
</dbReference>
<evidence type="ECO:0000256" key="2">
    <source>
        <dbReference type="ARBA" id="ARBA00022741"/>
    </source>
</evidence>
<dbReference type="GO" id="GO:0022857">
    <property type="term" value="F:transmembrane transporter activity"/>
    <property type="evidence" value="ECO:0007669"/>
    <property type="project" value="UniProtKB-ARBA"/>
</dbReference>
<evidence type="ECO:0000259" key="4">
    <source>
        <dbReference type="PROSITE" id="PS50893"/>
    </source>
</evidence>
<gene>
    <name evidence="5" type="ORF">AMJ44_10320</name>
</gene>
<dbReference type="GO" id="GO:0098796">
    <property type="term" value="C:membrane protein complex"/>
    <property type="evidence" value="ECO:0007669"/>
    <property type="project" value="UniProtKB-ARBA"/>
</dbReference>
<dbReference type="Pfam" id="PF00005">
    <property type="entry name" value="ABC_tran"/>
    <property type="match status" value="1"/>
</dbReference>
<evidence type="ECO:0000313" key="6">
    <source>
        <dbReference type="Proteomes" id="UP000051861"/>
    </source>
</evidence>
<dbReference type="PROSITE" id="PS00211">
    <property type="entry name" value="ABC_TRANSPORTER_1"/>
    <property type="match status" value="1"/>
</dbReference>
<dbReference type="GO" id="GO:0016887">
    <property type="term" value="F:ATP hydrolysis activity"/>
    <property type="evidence" value="ECO:0007669"/>
    <property type="project" value="InterPro"/>
</dbReference>
<organism evidence="5 6">
    <name type="scientific">candidate division WOR-1 bacterium DG_54_3</name>
    <dbReference type="NCBI Taxonomy" id="1703775"/>
    <lineage>
        <taxon>Bacteria</taxon>
        <taxon>Bacillati</taxon>
        <taxon>Saganbacteria</taxon>
    </lineage>
</organism>
<dbReference type="InterPro" id="IPR017871">
    <property type="entry name" value="ABC_transporter-like_CS"/>
</dbReference>
<dbReference type="PROSITE" id="PS50893">
    <property type="entry name" value="ABC_TRANSPORTER_2"/>
    <property type="match status" value="1"/>
</dbReference>